<evidence type="ECO:0000259" key="8">
    <source>
        <dbReference type="Pfam" id="PF07715"/>
    </source>
</evidence>
<dbReference type="PROSITE" id="PS52016">
    <property type="entry name" value="TONB_DEPENDENT_REC_3"/>
    <property type="match status" value="1"/>
</dbReference>
<evidence type="ECO:0000256" key="1">
    <source>
        <dbReference type="ARBA" id="ARBA00004571"/>
    </source>
</evidence>
<dbReference type="Pfam" id="PF13715">
    <property type="entry name" value="CarbopepD_reg_2"/>
    <property type="match status" value="1"/>
</dbReference>
<evidence type="ECO:0000256" key="4">
    <source>
        <dbReference type="ARBA" id="ARBA00022692"/>
    </source>
</evidence>
<evidence type="ECO:0000256" key="2">
    <source>
        <dbReference type="ARBA" id="ARBA00022448"/>
    </source>
</evidence>
<accession>A0A412TUF5</accession>
<evidence type="ECO:0000256" key="3">
    <source>
        <dbReference type="ARBA" id="ARBA00022452"/>
    </source>
</evidence>
<dbReference type="Pfam" id="PF07715">
    <property type="entry name" value="Plug"/>
    <property type="match status" value="1"/>
</dbReference>
<dbReference type="EMBL" id="QRYC01000005">
    <property type="protein sequence ID" value="RGU57456.1"/>
    <property type="molecule type" value="Genomic_DNA"/>
</dbReference>
<keyword evidence="6 7" id="KW-0998">Cell outer membrane</keyword>
<proteinExistence type="inferred from homology"/>
<dbReference type="InterPro" id="IPR036942">
    <property type="entry name" value="Beta-barrel_TonB_sf"/>
</dbReference>
<name>A0A412TUF5_9BACT</name>
<dbReference type="InterPro" id="IPR039426">
    <property type="entry name" value="TonB-dep_rcpt-like"/>
</dbReference>
<evidence type="ECO:0000256" key="6">
    <source>
        <dbReference type="ARBA" id="ARBA00023237"/>
    </source>
</evidence>
<dbReference type="Gene3D" id="2.40.170.20">
    <property type="entry name" value="TonB-dependent receptor, beta-barrel domain"/>
    <property type="match status" value="1"/>
</dbReference>
<dbReference type="NCBIfam" id="TIGR04056">
    <property type="entry name" value="OMP_RagA_SusC"/>
    <property type="match status" value="1"/>
</dbReference>
<dbReference type="AlphaFoldDB" id="A0A412TUF5"/>
<keyword evidence="2 7" id="KW-0813">Transport</keyword>
<comment type="similarity">
    <text evidence="7">Belongs to the TonB-dependent receptor family.</text>
</comment>
<dbReference type="NCBIfam" id="TIGR04057">
    <property type="entry name" value="SusC_RagA_signa"/>
    <property type="match status" value="1"/>
</dbReference>
<evidence type="ECO:0000256" key="5">
    <source>
        <dbReference type="ARBA" id="ARBA00023136"/>
    </source>
</evidence>
<evidence type="ECO:0000256" key="7">
    <source>
        <dbReference type="PROSITE-ProRule" id="PRU01360"/>
    </source>
</evidence>
<dbReference type="InterPro" id="IPR037066">
    <property type="entry name" value="Plug_dom_sf"/>
</dbReference>
<dbReference type="InterPro" id="IPR023997">
    <property type="entry name" value="TonB-dep_OMP_SusC/RagA_CS"/>
</dbReference>
<gene>
    <name evidence="9" type="ORF">DWW57_05700</name>
</gene>
<evidence type="ECO:0000313" key="10">
    <source>
        <dbReference type="Proteomes" id="UP000284243"/>
    </source>
</evidence>
<comment type="caution">
    <text evidence="9">The sequence shown here is derived from an EMBL/GenBank/DDBJ whole genome shotgun (WGS) entry which is preliminary data.</text>
</comment>
<evidence type="ECO:0000313" key="9">
    <source>
        <dbReference type="EMBL" id="RGU57456.1"/>
    </source>
</evidence>
<dbReference type="Proteomes" id="UP000284243">
    <property type="component" value="Unassembled WGS sequence"/>
</dbReference>
<reference evidence="9 10" key="1">
    <citation type="submission" date="2018-08" db="EMBL/GenBank/DDBJ databases">
        <title>A genome reference for cultivated species of the human gut microbiota.</title>
        <authorList>
            <person name="Zou Y."/>
            <person name="Xue W."/>
            <person name="Luo G."/>
        </authorList>
    </citation>
    <scope>NUCLEOTIDE SEQUENCE [LARGE SCALE GENOMIC DNA]</scope>
    <source>
        <strain evidence="9 10">AF16-14</strain>
    </source>
</reference>
<dbReference type="SUPFAM" id="SSF56935">
    <property type="entry name" value="Porins"/>
    <property type="match status" value="1"/>
</dbReference>
<dbReference type="RefSeq" id="WP_118160115.1">
    <property type="nucleotide sequence ID" value="NZ_QRYC01000005.1"/>
</dbReference>
<organism evidence="9 10">
    <name type="scientific">Odoribacter splanchnicus</name>
    <dbReference type="NCBI Taxonomy" id="28118"/>
    <lineage>
        <taxon>Bacteria</taxon>
        <taxon>Pseudomonadati</taxon>
        <taxon>Bacteroidota</taxon>
        <taxon>Bacteroidia</taxon>
        <taxon>Bacteroidales</taxon>
        <taxon>Odoribacteraceae</taxon>
        <taxon>Odoribacter</taxon>
    </lineage>
</organism>
<keyword evidence="5 7" id="KW-0472">Membrane</keyword>
<keyword evidence="3 7" id="KW-1134">Transmembrane beta strand</keyword>
<comment type="subcellular location">
    <subcellularLocation>
        <location evidence="1 7">Cell outer membrane</location>
        <topology evidence="1 7">Multi-pass membrane protein</topology>
    </subcellularLocation>
</comment>
<protein>
    <submittedName>
        <fullName evidence="9">SusC/RagA family TonB-linked outer membrane protein</fullName>
    </submittedName>
</protein>
<keyword evidence="4 7" id="KW-0812">Transmembrane</keyword>
<dbReference type="InterPro" id="IPR023996">
    <property type="entry name" value="TonB-dep_OMP_SusC/RagA"/>
</dbReference>
<dbReference type="Gene3D" id="2.170.130.10">
    <property type="entry name" value="TonB-dependent receptor, plug domain"/>
    <property type="match status" value="1"/>
</dbReference>
<dbReference type="SUPFAM" id="SSF49464">
    <property type="entry name" value="Carboxypeptidase regulatory domain-like"/>
    <property type="match status" value="1"/>
</dbReference>
<dbReference type="InterPro" id="IPR008969">
    <property type="entry name" value="CarboxyPept-like_regulatory"/>
</dbReference>
<dbReference type="GO" id="GO:0009279">
    <property type="term" value="C:cell outer membrane"/>
    <property type="evidence" value="ECO:0007669"/>
    <property type="project" value="UniProtKB-SubCell"/>
</dbReference>
<dbReference type="InterPro" id="IPR012910">
    <property type="entry name" value="Plug_dom"/>
</dbReference>
<sequence length="1114" mass="126623">MKKIWFLLKFFEPKRCKIWNVMKWCVIFTVFLSFSVSAEIAAQQEKVNLNLSKANLQTLFQEIQRQTGLYFVYNEELCNTFGEVNVNAKSLSVKQVLDDIFRDKELTYYFEDKIIVVKAALPQAKEEQRKITGKVMDAEGSPLPGVGIVIEGTTMGVSTDVDGKYTLECPPTKDLVLVFSFVGMKLHREVVGNKTVIDVKMEEDVQQMDEVVVTGIFTRKKESFTGSTATFKKEELKMVGAQNVIQSLKTLDPSFVIMENNDYGSDPNKLPDIEIRGKSSIVGLREEYDTDPNQPLFILDGFETDLKTVVDLNVDRVASVTILKDAASTALYGSKAANGVVVIETKQPEPGTFRVTYSGNFSLSIPDLTDYNLMNAQEKLLFEEKAGFYKSAYTYDAQEQLFLDSLYNLHMSNVARGVNTYWLSEPLRVALVHKHNIYAEGGDEAVRYGLGVTYNGTDGVMEHSGNDLIGCNFDLTYRKGQFRFYNKMSFDYSKEDNPTVKFSEYANANPYFEKRDADGKVNRYLEEYYTVNQQHYTIENPLYNASLNSFDRAKKVNFVNNFNAEWRPVETVMVRARVGVGKNVRKADKFLSPQHTSFDLSAKNQKGSYTSTQNDTWYYDGEFTATFGKLFADVHQVNAVIGTNFRSSEAKSEEYKAVGFPSGDFTRPSFATGFPDGSKPEYTETVTRSNSFYLNFGYAYDNRYLLDANIRMDGASVFGSNKHYTETWAVGLAWNLHNESFLREVDWIGMIKFRASIGNPGNQNFDAYRSYTTYSFNNWISNNFGTSVLIDALGNPDLKWQKTIDKNIGADLSFFNNRFNINFDYYQKKTDPLLAVISVPSSVGTKTVTTNMGEQWNTGFSGTVKYSPIYRPKDRINWTLSLNFRHQKAEYRNIGNSLDQFNQENKNSSLDRYYDGGSPTALWAVRSLGIDPANGQEVFVKKDGTYSYTYDTKDEVKVGDSEPDVEGVIGSTLYYKGFSFSVHLRYSLGGDVFNKALYSKVENISETNLKYNQDKRALYDRWEKPGQHARFKKISLTETTPMSSRFVKTENFLKGESFSVGYDFPKEWIEKIGFSALRLQANMNDIFRKSSVKEERGIDYPFARTVSASVSVTF</sequence>
<feature type="domain" description="TonB-dependent receptor plug" evidence="8">
    <location>
        <begin position="221"/>
        <end position="340"/>
    </location>
</feature>
<dbReference type="Gene3D" id="2.60.40.1120">
    <property type="entry name" value="Carboxypeptidase-like, regulatory domain"/>
    <property type="match status" value="1"/>
</dbReference>